<dbReference type="EMBL" id="CP044222">
    <property type="protein sequence ID" value="QEW07100.1"/>
    <property type="molecule type" value="Genomic_DNA"/>
</dbReference>
<protein>
    <submittedName>
        <fullName evidence="1">Uncharacterized protein</fullName>
    </submittedName>
</protein>
<dbReference type="Proteomes" id="UP000325606">
    <property type="component" value="Chromosome"/>
</dbReference>
<dbReference type="AlphaFoldDB" id="A0A5J6LEQ6"/>
<organism evidence="1 2">
    <name type="scientific">Nitrincola iocasae</name>
    <dbReference type="NCBI Taxonomy" id="2614693"/>
    <lineage>
        <taxon>Bacteria</taxon>
        <taxon>Pseudomonadati</taxon>
        <taxon>Pseudomonadota</taxon>
        <taxon>Gammaproteobacteria</taxon>
        <taxon>Oceanospirillales</taxon>
        <taxon>Oceanospirillaceae</taxon>
        <taxon>Nitrincola</taxon>
    </lineage>
</organism>
<gene>
    <name evidence="1" type="ORF">F5I99_11595</name>
</gene>
<keyword evidence="2" id="KW-1185">Reference proteome</keyword>
<proteinExistence type="predicted"/>
<sequence length="128" mass="14518">MRALILVFVAVAIIIGSVFYVARIGFSEHHEYSYKSLDYFLLTPSEMSTMTKFCEDKPRFISRLVSGPNSISITTMNCTLAIDVILTHLKDIGFQLEYGKYVKGDTSIEILTNDLDDKVVELTYLEFS</sequence>
<evidence type="ECO:0000313" key="1">
    <source>
        <dbReference type="EMBL" id="QEW07100.1"/>
    </source>
</evidence>
<reference evidence="1 2" key="1">
    <citation type="submission" date="2019-09" db="EMBL/GenBank/DDBJ databases">
        <title>Nitrincola iocasae sp. nov., a bacterium isolated from the sediment collected at a cold seep field in South China Sea.</title>
        <authorList>
            <person name="Zhang H."/>
            <person name="Wang H."/>
            <person name="Li C."/>
        </authorList>
    </citation>
    <scope>NUCLEOTIDE SEQUENCE [LARGE SCALE GENOMIC DNA]</scope>
    <source>
        <strain evidence="1 2">KXZD1103</strain>
    </source>
</reference>
<evidence type="ECO:0000313" key="2">
    <source>
        <dbReference type="Proteomes" id="UP000325606"/>
    </source>
</evidence>
<name>A0A5J6LEQ6_9GAMM</name>
<dbReference type="KEGG" id="nik:F5I99_11595"/>
<accession>A0A5J6LEQ6</accession>
<dbReference type="RefSeq" id="WP_151056178.1">
    <property type="nucleotide sequence ID" value="NZ_CP044222.1"/>
</dbReference>